<dbReference type="InterPro" id="IPR042081">
    <property type="entry name" value="RNA_2'-PTrans_C"/>
</dbReference>
<dbReference type="InterPro" id="IPR002745">
    <property type="entry name" value="Ptrans_KptA/Tpt1"/>
</dbReference>
<dbReference type="EMBL" id="BAAAXQ010000053">
    <property type="protein sequence ID" value="GAA3020008.1"/>
    <property type="molecule type" value="Genomic_DNA"/>
</dbReference>
<dbReference type="HAMAP" id="MF_00299">
    <property type="entry name" value="KptA"/>
    <property type="match status" value="1"/>
</dbReference>
<comment type="similarity">
    <text evidence="1 5">Belongs to the KptA/TPT1 family.</text>
</comment>
<comment type="function">
    <text evidence="4 5">Removes the 2'-phosphate from RNA via an intermediate in which the phosphate is ADP-ribosylated by NAD followed by a presumed transesterification to release the RNA and generate ADP-ribose 1''-2''-cyclic phosphate (APPR&gt;P). May function as an ADP-ribosylase.</text>
</comment>
<proteinExistence type="inferred from homology"/>
<dbReference type="Gene3D" id="1.10.10.970">
    <property type="entry name" value="RNA 2'-phosphotransferase, Tpt1/KptA family, N-terminal domain"/>
    <property type="match status" value="1"/>
</dbReference>
<dbReference type="Pfam" id="PF01885">
    <property type="entry name" value="PTS_2-RNA"/>
    <property type="match status" value="1"/>
</dbReference>
<reference evidence="7" key="1">
    <citation type="journal article" date="2019" name="Int. J. Syst. Evol. Microbiol.">
        <title>The Global Catalogue of Microorganisms (GCM) 10K type strain sequencing project: providing services to taxonomists for standard genome sequencing and annotation.</title>
        <authorList>
            <consortium name="The Broad Institute Genomics Platform"/>
            <consortium name="The Broad Institute Genome Sequencing Center for Infectious Disease"/>
            <person name="Wu L."/>
            <person name="Ma J."/>
        </authorList>
    </citation>
    <scope>NUCLEOTIDE SEQUENCE [LARGE SCALE GENOMIC DNA]</scope>
    <source>
        <strain evidence="7">JCM 8736</strain>
    </source>
</reference>
<dbReference type="SUPFAM" id="SSF56399">
    <property type="entry name" value="ADP-ribosylation"/>
    <property type="match status" value="1"/>
</dbReference>
<accession>A0ABP6KT82</accession>
<dbReference type="PANTHER" id="PTHR12684:SF2">
    <property type="entry name" value="TRNA 2'-PHOSPHOTRANSFERASE 1"/>
    <property type="match status" value="1"/>
</dbReference>
<dbReference type="InterPro" id="IPR022928">
    <property type="entry name" value="RNA_2'-PTrans_KptA"/>
</dbReference>
<organism evidence="6 7">
    <name type="scientific">Tetragenococcus solitarius</name>
    <dbReference type="NCBI Taxonomy" id="71453"/>
    <lineage>
        <taxon>Bacteria</taxon>
        <taxon>Bacillati</taxon>
        <taxon>Bacillota</taxon>
        <taxon>Bacilli</taxon>
        <taxon>Lactobacillales</taxon>
        <taxon>Enterococcaceae</taxon>
        <taxon>Tetragenococcus</taxon>
    </lineage>
</organism>
<comment type="caution">
    <text evidence="6">The sequence shown here is derived from an EMBL/GenBank/DDBJ whole genome shotgun (WGS) entry which is preliminary data.</text>
</comment>
<name>A0ABP6KT82_9ENTE</name>
<evidence type="ECO:0000256" key="5">
    <source>
        <dbReference type="HAMAP-Rule" id="MF_00299"/>
    </source>
</evidence>
<dbReference type="InterPro" id="IPR042080">
    <property type="entry name" value="RNA_2'-PTrans_N"/>
</dbReference>
<evidence type="ECO:0000313" key="6">
    <source>
        <dbReference type="EMBL" id="GAA3020008.1"/>
    </source>
</evidence>
<keyword evidence="3 5" id="KW-0520">NAD</keyword>
<evidence type="ECO:0000256" key="2">
    <source>
        <dbReference type="ARBA" id="ARBA00022679"/>
    </source>
</evidence>
<keyword evidence="2 5" id="KW-0808">Transferase</keyword>
<evidence type="ECO:0000256" key="3">
    <source>
        <dbReference type="ARBA" id="ARBA00023027"/>
    </source>
</evidence>
<keyword evidence="7" id="KW-1185">Reference proteome</keyword>
<evidence type="ECO:0000256" key="4">
    <source>
        <dbReference type="ARBA" id="ARBA00025212"/>
    </source>
</evidence>
<dbReference type="EC" id="2.7.1.-" evidence="5"/>
<evidence type="ECO:0000313" key="7">
    <source>
        <dbReference type="Proteomes" id="UP001501577"/>
    </source>
</evidence>
<evidence type="ECO:0000256" key="1">
    <source>
        <dbReference type="ARBA" id="ARBA00009836"/>
    </source>
</evidence>
<dbReference type="Proteomes" id="UP001501577">
    <property type="component" value="Unassembled WGS sequence"/>
</dbReference>
<dbReference type="PANTHER" id="PTHR12684">
    <property type="entry name" value="PUTATIVE PHOSPHOTRANSFERASE"/>
    <property type="match status" value="1"/>
</dbReference>
<dbReference type="Gene3D" id="3.20.170.30">
    <property type="match status" value="1"/>
</dbReference>
<sequence length="184" mass="21205">MNEKLSKLSKRLSLVLRHHPEKIGIRLDEYGRIEINKLIDKFNAHYGQKIDRLQIKQIIKESPRQRYVIEGNYIRALYGHSIPVLPLQAPETPPEVLYHGTSPAAAKMIQSEGLNKMEREFVHLTDNPEIAKKIGRRHDARPVIFRINALKAVNDGYSFYSTKSGIWLVKALPACYLTKESFQE</sequence>
<gene>
    <name evidence="5" type="primary">kptA</name>
    <name evidence="6" type="ORF">GCM10019998_15400</name>
</gene>
<protein>
    <recommendedName>
        <fullName evidence="5">Probable RNA 2'-phosphotransferase</fullName>
        <ecNumber evidence="5">2.7.1.-</ecNumber>
    </recommendedName>
</protein>
<dbReference type="RefSeq" id="WP_068710131.1">
    <property type="nucleotide sequence ID" value="NZ_BAAAXQ010000053.1"/>
</dbReference>